<dbReference type="OrthoDB" id="2788250at2759"/>
<dbReference type="InterPro" id="IPR036047">
    <property type="entry name" value="F-box-like_dom_sf"/>
</dbReference>
<feature type="compositionally biased region" description="Basic and acidic residues" evidence="1">
    <location>
        <begin position="421"/>
        <end position="442"/>
    </location>
</feature>
<organism evidence="3 4">
    <name type="scientific">Ceriporiopsis subvermispora (strain B)</name>
    <name type="common">White-rot fungus</name>
    <name type="synonym">Gelatoporia subvermispora</name>
    <dbReference type="NCBI Taxonomy" id="914234"/>
    <lineage>
        <taxon>Eukaryota</taxon>
        <taxon>Fungi</taxon>
        <taxon>Dikarya</taxon>
        <taxon>Basidiomycota</taxon>
        <taxon>Agaricomycotina</taxon>
        <taxon>Agaricomycetes</taxon>
        <taxon>Polyporales</taxon>
        <taxon>Gelatoporiaceae</taxon>
        <taxon>Gelatoporia</taxon>
    </lineage>
</organism>
<dbReference type="STRING" id="914234.M2Q598"/>
<dbReference type="PROSITE" id="PS50181">
    <property type="entry name" value="FBOX"/>
    <property type="match status" value="1"/>
</dbReference>
<dbReference type="SMART" id="SM00256">
    <property type="entry name" value="FBOX"/>
    <property type="match status" value="1"/>
</dbReference>
<protein>
    <recommendedName>
        <fullName evidence="2">F-box domain-containing protein</fullName>
    </recommendedName>
</protein>
<evidence type="ECO:0000256" key="1">
    <source>
        <dbReference type="SAM" id="MobiDB-lite"/>
    </source>
</evidence>
<evidence type="ECO:0000313" key="4">
    <source>
        <dbReference type="Proteomes" id="UP000016930"/>
    </source>
</evidence>
<dbReference type="Proteomes" id="UP000016930">
    <property type="component" value="Unassembled WGS sequence"/>
</dbReference>
<dbReference type="CDD" id="cd09917">
    <property type="entry name" value="F-box_SF"/>
    <property type="match status" value="1"/>
</dbReference>
<dbReference type="AlphaFoldDB" id="M2Q598"/>
<evidence type="ECO:0000313" key="3">
    <source>
        <dbReference type="EMBL" id="EMD31973.1"/>
    </source>
</evidence>
<keyword evidence="4" id="KW-1185">Reference proteome</keyword>
<dbReference type="HOGENOM" id="CLU_007279_0_0_1"/>
<feature type="region of interest" description="Disordered" evidence="1">
    <location>
        <begin position="404"/>
        <end position="451"/>
    </location>
</feature>
<dbReference type="InterPro" id="IPR001810">
    <property type="entry name" value="F-box_dom"/>
</dbReference>
<reference evidence="3 4" key="1">
    <citation type="journal article" date="2012" name="Proc. Natl. Acad. Sci. U.S.A.">
        <title>Comparative genomics of Ceriporiopsis subvermispora and Phanerochaete chrysosporium provide insight into selective ligninolysis.</title>
        <authorList>
            <person name="Fernandez-Fueyo E."/>
            <person name="Ruiz-Duenas F.J."/>
            <person name="Ferreira P."/>
            <person name="Floudas D."/>
            <person name="Hibbett D.S."/>
            <person name="Canessa P."/>
            <person name="Larrondo L.F."/>
            <person name="James T.Y."/>
            <person name="Seelenfreund D."/>
            <person name="Lobos S."/>
            <person name="Polanco R."/>
            <person name="Tello M."/>
            <person name="Honda Y."/>
            <person name="Watanabe T."/>
            <person name="Watanabe T."/>
            <person name="Ryu J.S."/>
            <person name="Kubicek C.P."/>
            <person name="Schmoll M."/>
            <person name="Gaskell J."/>
            <person name="Hammel K.E."/>
            <person name="St John F.J."/>
            <person name="Vanden Wymelenberg A."/>
            <person name="Sabat G."/>
            <person name="Splinter BonDurant S."/>
            <person name="Syed K."/>
            <person name="Yadav J.S."/>
            <person name="Doddapaneni H."/>
            <person name="Subramanian V."/>
            <person name="Lavin J.L."/>
            <person name="Oguiza J.A."/>
            <person name="Perez G."/>
            <person name="Pisabarro A.G."/>
            <person name="Ramirez L."/>
            <person name="Santoyo F."/>
            <person name="Master E."/>
            <person name="Coutinho P.M."/>
            <person name="Henrissat B."/>
            <person name="Lombard V."/>
            <person name="Magnuson J.K."/>
            <person name="Kuees U."/>
            <person name="Hori C."/>
            <person name="Igarashi K."/>
            <person name="Samejima M."/>
            <person name="Held B.W."/>
            <person name="Barry K.W."/>
            <person name="LaButti K.M."/>
            <person name="Lapidus A."/>
            <person name="Lindquist E.A."/>
            <person name="Lucas S.M."/>
            <person name="Riley R."/>
            <person name="Salamov A.A."/>
            <person name="Hoffmeister D."/>
            <person name="Schwenk D."/>
            <person name="Hadar Y."/>
            <person name="Yarden O."/>
            <person name="de Vries R.P."/>
            <person name="Wiebenga A."/>
            <person name="Stenlid J."/>
            <person name="Eastwood D."/>
            <person name="Grigoriev I.V."/>
            <person name="Berka R.M."/>
            <person name="Blanchette R.A."/>
            <person name="Kersten P."/>
            <person name="Martinez A.T."/>
            <person name="Vicuna R."/>
            <person name="Cullen D."/>
        </authorList>
    </citation>
    <scope>NUCLEOTIDE SEQUENCE [LARGE SCALE GENOMIC DNA]</scope>
    <source>
        <strain evidence="3 4">B</strain>
    </source>
</reference>
<dbReference type="SUPFAM" id="SSF81383">
    <property type="entry name" value="F-box domain"/>
    <property type="match status" value="1"/>
</dbReference>
<sequence>MPPVSSAASSTPTIQLSPLLDLPPELLLHILSYLDYGDILASQQTCRLLRELVTGSAQLQYLIELGIAAYEDNPDSTVPLAERCRLLRARERAWQRLEFGPSHSISVSFNPSSIYDLSSGVFLLGQTHSASLFGGTDAVRTARVNSEVIKQPGDSVWQTINLNQKIIDVGLAVHEHDLIAVVTYNFLPERQDYLTAAISIHLVQLSTGEYHPAASKPCIAVCEGPFVPGECSLSVEIVGNKLGLLLNFPFTQIEPRESAFYLIDWRTGHPHFFREAEHGTYDAFAFLDADTVVLPNLHLHTLELCDVSSPPSPSPPAPLRTLRHLALPPLAVHAIPFRIWCRAEPTPTGGPAQRTAPAEARARAPFRPAPSAAIALFNIFILDTRQRLHTFSLVTHRAALLRPYPARSLPSPPSPSSPSSEPERRAEDNGEDAPERLREHPASDPSHTPLIPWSTWGPPACRLFPADALATRWITTTCGQRFVLNSSLRRAALHPEPAHLCDFNVVPYRRLLARHAAAGAECGGSLDAEGGHAFDSEDEGALARIQLVEQPSESDADVFGEPVVTALPYAEIVGAEPHGHNSLLLDEDGIIGLDLDQHQRNIRRIVVKPIAGS</sequence>
<proteinExistence type="predicted"/>
<gene>
    <name evidence="3" type="ORF">CERSUDRAFT_99948</name>
</gene>
<dbReference type="Gene3D" id="1.20.1280.50">
    <property type="match status" value="1"/>
</dbReference>
<evidence type="ECO:0000259" key="2">
    <source>
        <dbReference type="PROSITE" id="PS50181"/>
    </source>
</evidence>
<accession>M2Q598</accession>
<feature type="domain" description="F-box" evidence="2">
    <location>
        <begin position="16"/>
        <end position="62"/>
    </location>
</feature>
<name>M2Q598_CERS8</name>
<dbReference type="EMBL" id="KB445814">
    <property type="protein sequence ID" value="EMD31973.1"/>
    <property type="molecule type" value="Genomic_DNA"/>
</dbReference>
<dbReference type="Pfam" id="PF12937">
    <property type="entry name" value="F-box-like"/>
    <property type="match status" value="1"/>
</dbReference>